<keyword evidence="2 6" id="KW-0547">Nucleotide-binding</keyword>
<sequence>MWGDFLFASFSKNIGIDLGTSTTLVYIKGKGIVLYEPSVVAFKDGGNRILAVGKEAKKMLGRTPQGIFTVRPLKEGVIADFEATAEMLKYFIKKTHNPNRFSRLSVVICVPTGVTEVEKRAVSEVAYKCGAGRVFLIDEPMAAAIGVGIPIFEPMGNLVLDIGGGTSEVAIISLGGIVVSELSQVAGDYVNETISVYVKQAHNLYIGELTAEEIKLGLSTNKTDGENGDYEIRGRDKVGGLPKIIKISKDELREALSEPLRIIANTVRMVLEKTPPELISDIVDKGAIMTGGGSLLVGLPELLQEEIGLPVFVSPKPAYCVIKGIGKVLEDFNFYQRVLIRTARRV</sequence>
<dbReference type="InterPro" id="IPR004753">
    <property type="entry name" value="MreB"/>
</dbReference>
<comment type="subcellular location">
    <subcellularLocation>
        <location evidence="6">Cytoplasm</location>
    </subcellularLocation>
    <text evidence="6">Membrane-associated.</text>
</comment>
<comment type="caution">
    <text evidence="7">The sequence shown here is derived from an EMBL/GenBank/DDBJ whole genome shotgun (WGS) entry which is preliminary data.</text>
</comment>
<feature type="binding site" evidence="6">
    <location>
        <begin position="292"/>
        <end position="295"/>
    </location>
    <ligand>
        <name>ATP</name>
        <dbReference type="ChEBI" id="CHEBI:30616"/>
    </ligand>
</feature>
<keyword evidence="1 6" id="KW-0963">Cytoplasm</keyword>
<dbReference type="GO" id="GO:0000902">
    <property type="term" value="P:cell morphogenesis"/>
    <property type="evidence" value="ECO:0007669"/>
    <property type="project" value="InterPro"/>
</dbReference>
<comment type="similarity">
    <text evidence="5 6">Belongs to the FtsA/MreB family.</text>
</comment>
<evidence type="ECO:0000256" key="2">
    <source>
        <dbReference type="ARBA" id="ARBA00022741"/>
    </source>
</evidence>
<dbReference type="Proteomes" id="UP000177701">
    <property type="component" value="Unassembled WGS sequence"/>
</dbReference>
<protein>
    <recommendedName>
        <fullName evidence="6">Cell shape-determining protein MreB</fullName>
    </recommendedName>
</protein>
<dbReference type="CDD" id="cd10225">
    <property type="entry name" value="ASKHA_NBD_MreB-like"/>
    <property type="match status" value="1"/>
</dbReference>
<dbReference type="EMBL" id="MEYH01000049">
    <property type="protein sequence ID" value="OGD15712.1"/>
    <property type="molecule type" value="Genomic_DNA"/>
</dbReference>
<feature type="binding site" evidence="6">
    <location>
        <begin position="164"/>
        <end position="166"/>
    </location>
    <ligand>
        <name>ATP</name>
        <dbReference type="ChEBI" id="CHEBI:30616"/>
    </ligand>
</feature>
<comment type="caution">
    <text evidence="6">Lacks conserved residue(s) required for the propagation of feature annotation.</text>
</comment>
<accession>A0A1F5AB01</accession>
<dbReference type="PANTHER" id="PTHR42749">
    <property type="entry name" value="CELL SHAPE-DETERMINING PROTEIN MREB"/>
    <property type="match status" value="1"/>
</dbReference>
<feature type="binding site" evidence="6">
    <location>
        <begin position="212"/>
        <end position="215"/>
    </location>
    <ligand>
        <name>ATP</name>
        <dbReference type="ChEBI" id="CHEBI:30616"/>
    </ligand>
</feature>
<keyword evidence="4 6" id="KW-0133">Cell shape</keyword>
<dbReference type="SUPFAM" id="SSF53067">
    <property type="entry name" value="Actin-like ATPase domain"/>
    <property type="match status" value="2"/>
</dbReference>
<dbReference type="AlphaFoldDB" id="A0A1F5AB01"/>
<evidence type="ECO:0000256" key="6">
    <source>
        <dbReference type="HAMAP-Rule" id="MF_02207"/>
    </source>
</evidence>
<evidence type="ECO:0000313" key="8">
    <source>
        <dbReference type="Proteomes" id="UP000177701"/>
    </source>
</evidence>
<dbReference type="NCBIfam" id="NF010539">
    <property type="entry name" value="PRK13927.1"/>
    <property type="match status" value="1"/>
</dbReference>
<dbReference type="GO" id="GO:0008360">
    <property type="term" value="P:regulation of cell shape"/>
    <property type="evidence" value="ECO:0007669"/>
    <property type="project" value="UniProtKB-UniRule"/>
</dbReference>
<dbReference type="InterPro" id="IPR056546">
    <property type="entry name" value="MreB_MamK-like"/>
</dbReference>
<organism evidence="7 8">
    <name type="scientific">Candidatus Sediminicultor quintus</name>
    <dbReference type="NCBI Taxonomy" id="1797291"/>
    <lineage>
        <taxon>Bacteria</taxon>
        <taxon>Pseudomonadati</taxon>
        <taxon>Atribacterota</taxon>
        <taxon>Candidatus Phoenicimicrobiia</taxon>
        <taxon>Candidatus Pheonicimicrobiales</taxon>
        <taxon>Candidatus Phoenicimicrobiaceae</taxon>
        <taxon>Candidatus Sediminicultor</taxon>
    </lineage>
</organism>
<comment type="subunit">
    <text evidence="6">Forms polymers.</text>
</comment>
<dbReference type="HAMAP" id="MF_02207">
    <property type="entry name" value="MreB"/>
    <property type="match status" value="1"/>
</dbReference>
<dbReference type="Pfam" id="PF06723">
    <property type="entry name" value="MreB_Mbl"/>
    <property type="match status" value="1"/>
</dbReference>
<keyword evidence="3 6" id="KW-0067">ATP-binding</keyword>
<name>A0A1F5AB01_9BACT</name>
<dbReference type="PRINTS" id="PR01652">
    <property type="entry name" value="SHAPEPROTEIN"/>
</dbReference>
<proteinExistence type="inferred from homology"/>
<dbReference type="STRING" id="1797291.A2V47_00795"/>
<dbReference type="GO" id="GO:0005737">
    <property type="term" value="C:cytoplasm"/>
    <property type="evidence" value="ECO:0007669"/>
    <property type="project" value="UniProtKB-SubCell"/>
</dbReference>
<dbReference type="NCBIfam" id="TIGR00904">
    <property type="entry name" value="mreB"/>
    <property type="match status" value="1"/>
</dbReference>
<evidence type="ECO:0000256" key="4">
    <source>
        <dbReference type="ARBA" id="ARBA00022960"/>
    </source>
</evidence>
<evidence type="ECO:0000256" key="5">
    <source>
        <dbReference type="ARBA" id="ARBA00023458"/>
    </source>
</evidence>
<dbReference type="PANTHER" id="PTHR42749:SF1">
    <property type="entry name" value="CELL SHAPE-DETERMINING PROTEIN MREB"/>
    <property type="match status" value="1"/>
</dbReference>
<dbReference type="InterPro" id="IPR043129">
    <property type="entry name" value="ATPase_NBD"/>
</dbReference>
<gene>
    <name evidence="6" type="primary">mreB</name>
    <name evidence="7" type="ORF">A2V47_00795</name>
</gene>
<evidence type="ECO:0000313" key="7">
    <source>
        <dbReference type="EMBL" id="OGD15712.1"/>
    </source>
</evidence>
<reference evidence="7 8" key="1">
    <citation type="journal article" date="2016" name="Nat. Commun.">
        <title>Thousands of microbial genomes shed light on interconnected biogeochemical processes in an aquifer system.</title>
        <authorList>
            <person name="Anantharaman K."/>
            <person name="Brown C.T."/>
            <person name="Hug L.A."/>
            <person name="Sharon I."/>
            <person name="Castelle C.J."/>
            <person name="Probst A.J."/>
            <person name="Thomas B.C."/>
            <person name="Singh A."/>
            <person name="Wilkins M.J."/>
            <person name="Karaoz U."/>
            <person name="Brodie E.L."/>
            <person name="Williams K.H."/>
            <person name="Hubbard S.S."/>
            <person name="Banfield J.F."/>
        </authorList>
    </citation>
    <scope>NUCLEOTIDE SEQUENCE [LARGE SCALE GENOMIC DNA]</scope>
</reference>
<evidence type="ECO:0000256" key="3">
    <source>
        <dbReference type="ARBA" id="ARBA00022840"/>
    </source>
</evidence>
<dbReference type="GO" id="GO:0005524">
    <property type="term" value="F:ATP binding"/>
    <property type="evidence" value="ECO:0007669"/>
    <property type="project" value="UniProtKB-KW"/>
</dbReference>
<comment type="function">
    <text evidence="6">Forms membrane-associated dynamic filaments that are essential for cell shape determination. Acts by regulating cell wall synthesis and cell elongation, and thus cell shape. A feedback loop between cell geometry and MreB localization may maintain elongated cell shape by targeting cell wall growth to regions of negative cell wall curvature.</text>
</comment>
<evidence type="ECO:0000256" key="1">
    <source>
        <dbReference type="ARBA" id="ARBA00022490"/>
    </source>
</evidence>
<dbReference type="Gene3D" id="3.30.420.40">
    <property type="match status" value="3"/>
</dbReference>